<evidence type="ECO:0000259" key="1">
    <source>
        <dbReference type="Pfam" id="PF03235"/>
    </source>
</evidence>
<evidence type="ECO:0000313" key="3">
    <source>
        <dbReference type="Proteomes" id="UP001597010"/>
    </source>
</evidence>
<dbReference type="Pfam" id="PF03235">
    <property type="entry name" value="GmrSD_N"/>
    <property type="match status" value="1"/>
</dbReference>
<dbReference type="Proteomes" id="UP001597010">
    <property type="component" value="Unassembled WGS sequence"/>
</dbReference>
<dbReference type="PANTHER" id="PTHR39639">
    <property type="entry name" value="CHROMOSOME 16, WHOLE GENOME SHOTGUN SEQUENCE"/>
    <property type="match status" value="1"/>
</dbReference>
<dbReference type="RefSeq" id="WP_377110781.1">
    <property type="nucleotide sequence ID" value="NZ_JBHTHZ010000001.1"/>
</dbReference>
<comment type="caution">
    <text evidence="2">The sequence shown here is derived from an EMBL/GenBank/DDBJ whole genome shotgun (WGS) entry which is preliminary data.</text>
</comment>
<gene>
    <name evidence="2" type="ORF">ACFQZX_00495</name>
</gene>
<name>A0ABW3AM68_9SPHI</name>
<dbReference type="PANTHER" id="PTHR39639:SF1">
    <property type="entry name" value="DUF262 DOMAIN-CONTAINING PROTEIN"/>
    <property type="match status" value="1"/>
</dbReference>
<organism evidence="2 3">
    <name type="scientific">Mucilaginibacter litoreus</name>
    <dbReference type="NCBI Taxonomy" id="1048221"/>
    <lineage>
        <taxon>Bacteria</taxon>
        <taxon>Pseudomonadati</taxon>
        <taxon>Bacteroidota</taxon>
        <taxon>Sphingobacteriia</taxon>
        <taxon>Sphingobacteriales</taxon>
        <taxon>Sphingobacteriaceae</taxon>
        <taxon>Mucilaginibacter</taxon>
    </lineage>
</organism>
<dbReference type="InterPro" id="IPR004919">
    <property type="entry name" value="GmrSD_N"/>
</dbReference>
<dbReference type="EMBL" id="JBHTHZ010000001">
    <property type="protein sequence ID" value="MFD0792070.1"/>
    <property type="molecule type" value="Genomic_DNA"/>
</dbReference>
<keyword evidence="3" id="KW-1185">Reference proteome</keyword>
<accession>A0ABW3AM68</accession>
<proteinExistence type="predicted"/>
<reference evidence="3" key="1">
    <citation type="journal article" date="2019" name="Int. J. Syst. Evol. Microbiol.">
        <title>The Global Catalogue of Microorganisms (GCM) 10K type strain sequencing project: providing services to taxonomists for standard genome sequencing and annotation.</title>
        <authorList>
            <consortium name="The Broad Institute Genomics Platform"/>
            <consortium name="The Broad Institute Genome Sequencing Center for Infectious Disease"/>
            <person name="Wu L."/>
            <person name="Ma J."/>
        </authorList>
    </citation>
    <scope>NUCLEOTIDE SEQUENCE [LARGE SCALE GENOMIC DNA]</scope>
    <source>
        <strain evidence="3">CCUG 61484</strain>
    </source>
</reference>
<feature type="domain" description="GmrSD restriction endonucleases N-terminal" evidence="1">
    <location>
        <begin position="23"/>
        <end position="155"/>
    </location>
</feature>
<evidence type="ECO:0000313" key="2">
    <source>
        <dbReference type="EMBL" id="MFD0792070.1"/>
    </source>
</evidence>
<protein>
    <submittedName>
        <fullName evidence="2">DUF262 domain-containing protein</fullName>
    </submittedName>
</protein>
<sequence>MKIESKEITIKDAFEQWDRIDPKPQYQRTPVWQIDRKRLLVDSILRGYDLPKFYLNRLNGNAFFDFEVCDGQQRLRTIHEFINGGFSLGKDTIIDSRNLSGLSFEDLPAEVKTSLNNYKLTYAVIVEATHNEIRDLFARLQKGMGLNQAELRRALSTNIGVYVETIVNTNNFFKNCGISDVRNKHQDYIDHVIAFIVNGFDRDLKGQYLKDVYTTISPEGASDLVRKINQVLEQMEKINSYANGIFKNKWAFVDAFILIYQNLQQGRVAPPKPFARELEKFEVKRKQNNRAPNRLIENLQSTDEDKRLYTYISSFQKDGALKNNLRRRNEAFTGQFNFIFS</sequence>